<evidence type="ECO:0000313" key="3">
    <source>
        <dbReference type="Proteomes" id="UP000262379"/>
    </source>
</evidence>
<dbReference type="Proteomes" id="UP000262379">
    <property type="component" value="Unassembled WGS sequence"/>
</dbReference>
<dbReference type="Pfam" id="PF06037">
    <property type="entry name" value="DUF922"/>
    <property type="match status" value="1"/>
</dbReference>
<dbReference type="InterPro" id="IPR010321">
    <property type="entry name" value="DUF922"/>
</dbReference>
<keyword evidence="1" id="KW-0732">Signal</keyword>
<gene>
    <name evidence="2" type="ORF">DY251_03620</name>
</gene>
<dbReference type="AlphaFoldDB" id="A0A371XHN6"/>
<organism evidence="2 3">
    <name type="scientific">Mesorhizobium denitrificans</name>
    <dbReference type="NCBI Taxonomy" id="2294114"/>
    <lineage>
        <taxon>Bacteria</taxon>
        <taxon>Pseudomonadati</taxon>
        <taxon>Pseudomonadota</taxon>
        <taxon>Alphaproteobacteria</taxon>
        <taxon>Hyphomicrobiales</taxon>
        <taxon>Phyllobacteriaceae</taxon>
        <taxon>Mesorhizobium</taxon>
    </lineage>
</organism>
<comment type="caution">
    <text evidence="2">The sequence shown here is derived from an EMBL/GenBank/DDBJ whole genome shotgun (WGS) entry which is preliminary data.</text>
</comment>
<evidence type="ECO:0000313" key="2">
    <source>
        <dbReference type="EMBL" id="RFC68737.1"/>
    </source>
</evidence>
<keyword evidence="3" id="KW-1185">Reference proteome</keyword>
<feature type="signal peptide" evidence="1">
    <location>
        <begin position="1"/>
        <end position="25"/>
    </location>
</feature>
<accession>A0A371XHN6</accession>
<protein>
    <submittedName>
        <fullName evidence="2">DUF922 domain-containing protein</fullName>
    </submittedName>
</protein>
<evidence type="ECO:0000256" key="1">
    <source>
        <dbReference type="SAM" id="SignalP"/>
    </source>
</evidence>
<sequence>MGSKPILRYGLSAVLVASFAGGVVAAERDGIVIKLQHYDIAGETPRALFVSMVKRGPKDGFRSRAIAQTQYHTDWNTKLSYGKGACRVVSAEPRATITYIYPQPPAETRTTRRWNRFMAGIMKHERQHGRYVREMLAEARKSILGLKTASDPDCKRTRAEMKRRVSRIHDLYEDKQRAFDVREHKDGATIDRLIKAFVND</sequence>
<dbReference type="RefSeq" id="WP_116622505.1">
    <property type="nucleotide sequence ID" value="NZ_QURN01000003.1"/>
</dbReference>
<reference evidence="3" key="1">
    <citation type="submission" date="2018-08" db="EMBL/GenBank/DDBJ databases">
        <authorList>
            <person name="Im W.T."/>
        </authorList>
    </citation>
    <scope>NUCLEOTIDE SEQUENCE [LARGE SCALE GENOMIC DNA]</scope>
    <source>
        <strain evidence="3">LA-28</strain>
    </source>
</reference>
<dbReference type="EMBL" id="QURN01000003">
    <property type="protein sequence ID" value="RFC68737.1"/>
    <property type="molecule type" value="Genomic_DNA"/>
</dbReference>
<name>A0A371XHN6_9HYPH</name>
<proteinExistence type="predicted"/>
<feature type="chain" id="PRO_5016745020" evidence="1">
    <location>
        <begin position="26"/>
        <end position="200"/>
    </location>
</feature>